<name>A0A395MCS9_9HYPO</name>
<feature type="compositionally biased region" description="Polar residues" evidence="1">
    <location>
        <begin position="68"/>
        <end position="87"/>
    </location>
</feature>
<protein>
    <submittedName>
        <fullName evidence="3">Methyltransferase type 11</fullName>
    </submittedName>
</protein>
<reference evidence="3 4" key="1">
    <citation type="journal article" date="2018" name="PLoS Pathog.">
        <title>Evolution of structural diversity of trichothecenes, a family of toxins produced by plant pathogenic and entomopathogenic fungi.</title>
        <authorList>
            <person name="Proctor R.H."/>
            <person name="McCormick S.P."/>
            <person name="Kim H.S."/>
            <person name="Cardoza R.E."/>
            <person name="Stanley A.M."/>
            <person name="Lindo L."/>
            <person name="Kelly A."/>
            <person name="Brown D.W."/>
            <person name="Lee T."/>
            <person name="Vaughan M.M."/>
            <person name="Alexander N.J."/>
            <person name="Busman M."/>
            <person name="Gutierrez S."/>
        </authorList>
    </citation>
    <scope>NUCLEOTIDE SEQUENCE [LARGE SCALE GENOMIC DNA]</scope>
    <source>
        <strain evidence="3 4">NRRL 13405</strain>
    </source>
</reference>
<proteinExistence type="predicted"/>
<keyword evidence="3" id="KW-0808">Transferase</keyword>
<keyword evidence="3" id="KW-0489">Methyltransferase</keyword>
<feature type="compositionally biased region" description="Polar residues" evidence="1">
    <location>
        <begin position="35"/>
        <end position="46"/>
    </location>
</feature>
<gene>
    <name evidence="3" type="ORF">FIE12Z_10890</name>
</gene>
<evidence type="ECO:0000259" key="2">
    <source>
        <dbReference type="Pfam" id="PF20516"/>
    </source>
</evidence>
<keyword evidence="4" id="KW-1185">Reference proteome</keyword>
<sequence length="389" mass="42801">MAYSDDSFILSWVREIPSNPPSPSQPHHRKRPQSDSEQLVSPPSSQEPRRADFGVEMPRTPVKRPRLATTSLLSESDRPSTQQSPGKSLTALAVTEGGVDVEPLEVSDKRIPRSLVHLSLKIRNIVGVVPKYLEVEIAKLSEKDDQACADFGPHVFLNSEKTYAPHIAPEIELAAAQLIVDGAADACRNQFDESGWNNCVHSPLLHLAFYGKKSRGSHLHEFQPCTSAGVQPAYLISNAQGKKAHELINKIRPKLNDTSINHTSHASLCAHPISVRVKTKTDGSNADKARLQLDVDELDFIAGIIVHGDQWLSAASTFDRSTNKTILSYSREPFGATGTLLSTFKAIAGIQHLPAWSHDIFWQWYKLHLPAAYASLCPDNTSMTSTDQP</sequence>
<dbReference type="Pfam" id="PF20516">
    <property type="entry name" value="PDDEXK_12"/>
    <property type="match status" value="2"/>
</dbReference>
<accession>A0A395MCS9</accession>
<evidence type="ECO:0000313" key="4">
    <source>
        <dbReference type="Proteomes" id="UP000265631"/>
    </source>
</evidence>
<feature type="domain" description="PD-(D/E)XK nuclease-like" evidence="2">
    <location>
        <begin position="165"/>
        <end position="295"/>
    </location>
</feature>
<dbReference type="AlphaFoldDB" id="A0A395MCS9"/>
<dbReference type="GO" id="GO:0032259">
    <property type="term" value="P:methylation"/>
    <property type="evidence" value="ECO:0007669"/>
    <property type="project" value="UniProtKB-KW"/>
</dbReference>
<feature type="region of interest" description="Disordered" evidence="1">
    <location>
        <begin position="14"/>
        <end position="89"/>
    </location>
</feature>
<evidence type="ECO:0000256" key="1">
    <source>
        <dbReference type="SAM" id="MobiDB-lite"/>
    </source>
</evidence>
<dbReference type="EMBL" id="PXXK01000388">
    <property type="protein sequence ID" value="RFN44909.1"/>
    <property type="molecule type" value="Genomic_DNA"/>
</dbReference>
<comment type="caution">
    <text evidence="3">The sequence shown here is derived from an EMBL/GenBank/DDBJ whole genome shotgun (WGS) entry which is preliminary data.</text>
</comment>
<evidence type="ECO:0000313" key="3">
    <source>
        <dbReference type="EMBL" id="RFN44909.1"/>
    </source>
</evidence>
<dbReference type="STRING" id="2594813.A0A395MCS9"/>
<feature type="domain" description="PD-(D/E)XK nuclease-like" evidence="2">
    <location>
        <begin position="296"/>
        <end position="362"/>
    </location>
</feature>
<dbReference type="InterPro" id="IPR046797">
    <property type="entry name" value="PDDEXK_12"/>
</dbReference>
<organism evidence="3 4">
    <name type="scientific">Fusarium flagelliforme</name>
    <dbReference type="NCBI Taxonomy" id="2675880"/>
    <lineage>
        <taxon>Eukaryota</taxon>
        <taxon>Fungi</taxon>
        <taxon>Dikarya</taxon>
        <taxon>Ascomycota</taxon>
        <taxon>Pezizomycotina</taxon>
        <taxon>Sordariomycetes</taxon>
        <taxon>Hypocreomycetidae</taxon>
        <taxon>Hypocreales</taxon>
        <taxon>Nectriaceae</taxon>
        <taxon>Fusarium</taxon>
        <taxon>Fusarium incarnatum-equiseti species complex</taxon>
    </lineage>
</organism>
<dbReference type="Proteomes" id="UP000265631">
    <property type="component" value="Unassembled WGS sequence"/>
</dbReference>
<dbReference type="GO" id="GO:0008168">
    <property type="term" value="F:methyltransferase activity"/>
    <property type="evidence" value="ECO:0007669"/>
    <property type="project" value="UniProtKB-KW"/>
</dbReference>